<proteinExistence type="inferred from homology"/>
<dbReference type="Gene3D" id="3.90.180.10">
    <property type="entry name" value="Medium-chain alcohol dehydrogenases, catalytic domain"/>
    <property type="match status" value="1"/>
</dbReference>
<dbReference type="EMBL" id="NAJO01000002">
    <property type="protein sequence ID" value="OQO14232.1"/>
    <property type="molecule type" value="Genomic_DNA"/>
</dbReference>
<keyword evidence="3" id="KW-0560">Oxidoreductase</keyword>
<dbReference type="SUPFAM" id="SSF51735">
    <property type="entry name" value="NAD(P)-binding Rossmann-fold domains"/>
    <property type="match status" value="1"/>
</dbReference>
<evidence type="ECO:0000256" key="2">
    <source>
        <dbReference type="ARBA" id="ARBA00011245"/>
    </source>
</evidence>
<sequence length="344" mass="36609">MKEAIVSAGPKVKIVDSSVPKPNADQVVTKVIYSGSNPKDWKVPEWSGDKGVLNQGDDISGIVHEVGENVVEFKKGDRVMAFHEMMTPGGSYAEYALSWKHTTFHLPKNISFSEGAAIPLAALTAAVGLYARLGLPEPWSPASKASSKTPLVIYGASSSVGSYALQLAIKSNIHPLITIAGRASSHVEQFLDKSKGDVLVDYRKGDEHVVSSIKSALNGAPLLHAFDAVSENGSVENLAQVVDAKGKVTFVLPGKDYPGFADTVEKSTTRVGDVHGDLKDFGYVWSRYLSKGLEEGWFKAQPQEVVPGGLGGVEQALKNLKDGKASAVKYVFKIEDTPGAGSGQ</sequence>
<dbReference type="SMART" id="SM00829">
    <property type="entry name" value="PKS_ER"/>
    <property type="match status" value="1"/>
</dbReference>
<dbReference type="Gene3D" id="3.40.50.720">
    <property type="entry name" value="NAD(P)-binding Rossmann-like Domain"/>
    <property type="match status" value="1"/>
</dbReference>
<dbReference type="PANTHER" id="PTHR45348:SF5">
    <property type="entry name" value="OXIDOREDUCTASE, PUTATIVE (AFU_ORTHOLOGUE AFUA_8G01420)-RELATED"/>
    <property type="match status" value="1"/>
</dbReference>
<dbReference type="InterPro" id="IPR011032">
    <property type="entry name" value="GroES-like_sf"/>
</dbReference>
<protein>
    <recommendedName>
        <fullName evidence="4">Enoyl reductase (ER) domain-containing protein</fullName>
    </recommendedName>
</protein>
<evidence type="ECO:0000256" key="3">
    <source>
        <dbReference type="ARBA" id="ARBA00023002"/>
    </source>
</evidence>
<dbReference type="Proteomes" id="UP000192596">
    <property type="component" value="Unassembled WGS sequence"/>
</dbReference>
<dbReference type="OrthoDB" id="3233595at2759"/>
<dbReference type="AlphaFoldDB" id="A0A1V8TSQ9"/>
<dbReference type="PANTHER" id="PTHR45348">
    <property type="entry name" value="HYPOTHETICAL OXIDOREDUCTASE (EUROFUNG)"/>
    <property type="match status" value="1"/>
</dbReference>
<dbReference type="InParanoid" id="A0A1V8TSQ9"/>
<comment type="subunit">
    <text evidence="2">Monomer.</text>
</comment>
<name>A0A1V8TSQ9_9PEZI</name>
<dbReference type="Pfam" id="PF08240">
    <property type="entry name" value="ADH_N"/>
    <property type="match status" value="1"/>
</dbReference>
<keyword evidence="6" id="KW-1185">Reference proteome</keyword>
<reference evidence="6" key="1">
    <citation type="submission" date="2017-03" db="EMBL/GenBank/DDBJ databases">
        <title>Genomes of endolithic fungi from Antarctica.</title>
        <authorList>
            <person name="Coleine C."/>
            <person name="Masonjones S."/>
            <person name="Stajich J.E."/>
        </authorList>
    </citation>
    <scope>NUCLEOTIDE SEQUENCE [LARGE SCALE GENOMIC DNA]</scope>
    <source>
        <strain evidence="6">CCFEE 5527</strain>
    </source>
</reference>
<dbReference type="STRING" id="1507870.A0A1V8TSQ9"/>
<dbReference type="InterPro" id="IPR013154">
    <property type="entry name" value="ADH-like_N"/>
</dbReference>
<gene>
    <name evidence="5" type="ORF">B0A48_01108</name>
</gene>
<dbReference type="SUPFAM" id="SSF50129">
    <property type="entry name" value="GroES-like"/>
    <property type="match status" value="1"/>
</dbReference>
<dbReference type="CDD" id="cd08249">
    <property type="entry name" value="enoyl_reductase_like"/>
    <property type="match status" value="1"/>
</dbReference>
<dbReference type="InterPro" id="IPR020843">
    <property type="entry name" value="ER"/>
</dbReference>
<dbReference type="InterPro" id="IPR036291">
    <property type="entry name" value="NAD(P)-bd_dom_sf"/>
</dbReference>
<comment type="similarity">
    <text evidence="1">Belongs to the zinc-containing alcohol dehydrogenase family.</text>
</comment>
<dbReference type="GO" id="GO:0016651">
    <property type="term" value="F:oxidoreductase activity, acting on NAD(P)H"/>
    <property type="evidence" value="ECO:0007669"/>
    <property type="project" value="InterPro"/>
</dbReference>
<feature type="domain" description="Enoyl reductase (ER)" evidence="4">
    <location>
        <begin position="9"/>
        <end position="328"/>
    </location>
</feature>
<evidence type="ECO:0000259" key="4">
    <source>
        <dbReference type="SMART" id="SM00829"/>
    </source>
</evidence>
<comment type="caution">
    <text evidence="5">The sequence shown here is derived from an EMBL/GenBank/DDBJ whole genome shotgun (WGS) entry which is preliminary data.</text>
</comment>
<dbReference type="InterPro" id="IPR047122">
    <property type="entry name" value="Trans-enoyl_RdTase-like"/>
</dbReference>
<accession>A0A1V8TSQ9</accession>
<evidence type="ECO:0000256" key="1">
    <source>
        <dbReference type="ARBA" id="ARBA00008072"/>
    </source>
</evidence>
<evidence type="ECO:0000313" key="6">
    <source>
        <dbReference type="Proteomes" id="UP000192596"/>
    </source>
</evidence>
<organism evidence="5 6">
    <name type="scientific">Cryoendolithus antarcticus</name>
    <dbReference type="NCBI Taxonomy" id="1507870"/>
    <lineage>
        <taxon>Eukaryota</taxon>
        <taxon>Fungi</taxon>
        <taxon>Dikarya</taxon>
        <taxon>Ascomycota</taxon>
        <taxon>Pezizomycotina</taxon>
        <taxon>Dothideomycetes</taxon>
        <taxon>Dothideomycetidae</taxon>
        <taxon>Cladosporiales</taxon>
        <taxon>Cladosporiaceae</taxon>
        <taxon>Cryoendolithus</taxon>
    </lineage>
</organism>
<evidence type="ECO:0000313" key="5">
    <source>
        <dbReference type="EMBL" id="OQO14232.1"/>
    </source>
</evidence>